<dbReference type="EMBL" id="BK032573">
    <property type="protein sequence ID" value="DAF48745.1"/>
    <property type="molecule type" value="Genomic_DNA"/>
</dbReference>
<organism evidence="1">
    <name type="scientific">Siphoviridae sp. ctt1f11</name>
    <dbReference type="NCBI Taxonomy" id="2827959"/>
    <lineage>
        <taxon>Viruses</taxon>
        <taxon>Duplodnaviria</taxon>
        <taxon>Heunggongvirae</taxon>
        <taxon>Uroviricota</taxon>
        <taxon>Caudoviricetes</taxon>
    </lineage>
</organism>
<protein>
    <submittedName>
        <fullName evidence="1">Terminase small subunit</fullName>
    </submittedName>
</protein>
<evidence type="ECO:0000313" key="1">
    <source>
        <dbReference type="EMBL" id="DAF48745.1"/>
    </source>
</evidence>
<accession>A0A8S5SCS1</accession>
<proteinExistence type="predicted"/>
<sequence>MSWERINVANGKYKEWLKKDKLKRLEHMARNGARDIDIAKKIGISKVTLYEWKKRFPEFAEALKKGKDEYDDEVEEALFNLTKGYYVEEETVKIEENEEGKRTAVRKKTKRYIPPNVTAMIYWLQNRRGDRWKTKATEFQNNQTQINKERLKLEKEKQEDKW</sequence>
<dbReference type="Gene3D" id="1.10.10.60">
    <property type="entry name" value="Homeodomain-like"/>
    <property type="match status" value="1"/>
</dbReference>
<name>A0A8S5SCS1_9CAUD</name>
<reference evidence="1" key="1">
    <citation type="journal article" date="2021" name="Proc. Natl. Acad. Sci. U.S.A.">
        <title>A Catalog of Tens of Thousands of Viruses from Human Metagenomes Reveals Hidden Associations with Chronic Diseases.</title>
        <authorList>
            <person name="Tisza M.J."/>
            <person name="Buck C.B."/>
        </authorList>
    </citation>
    <scope>NUCLEOTIDE SEQUENCE</scope>
    <source>
        <strain evidence="1">Ctt1f11</strain>
    </source>
</reference>